<reference evidence="14 15" key="1">
    <citation type="submission" date="2020-04" db="EMBL/GenBank/DDBJ databases">
        <title>Knoellia sp. isolate from air conditioner.</title>
        <authorList>
            <person name="Chea S."/>
            <person name="Kim D.-U."/>
        </authorList>
    </citation>
    <scope>NUCLEOTIDE SEQUENCE [LARGE SCALE GENOMIC DNA]</scope>
    <source>
        <strain evidence="14 15">DB2414S</strain>
    </source>
</reference>
<comment type="similarity">
    <text evidence="9">Belongs to the SecD/SecF family. SecD subfamily.</text>
</comment>
<keyword evidence="5 9" id="KW-0653">Protein transport</keyword>
<comment type="subcellular location">
    <subcellularLocation>
        <location evidence="1 9">Cell membrane</location>
        <topology evidence="1 9">Multi-pass membrane protein</topology>
    </subcellularLocation>
</comment>
<feature type="domain" description="Protein translocase subunit SecDF P1" evidence="12">
    <location>
        <begin position="68"/>
        <end position="124"/>
    </location>
</feature>
<dbReference type="Gene3D" id="3.30.70.3220">
    <property type="match status" value="1"/>
</dbReference>
<evidence type="ECO:0000256" key="4">
    <source>
        <dbReference type="ARBA" id="ARBA00022692"/>
    </source>
</evidence>
<dbReference type="Pfam" id="PF02355">
    <property type="entry name" value="SecD_SecF_C"/>
    <property type="match status" value="1"/>
</dbReference>
<feature type="transmembrane region" description="Helical" evidence="9">
    <location>
        <begin position="447"/>
        <end position="468"/>
    </location>
</feature>
<comment type="subunit">
    <text evidence="9">Forms a complex with SecF. Part of the essential Sec protein translocation apparatus which comprises SecA, SecYEG and auxiliary proteins SecDF. Other proteins may also be involved.</text>
</comment>
<feature type="domain" description="Protein export membrane protein SecD/SecF C-terminal" evidence="11">
    <location>
        <begin position="374"/>
        <end position="546"/>
    </location>
</feature>
<organism evidence="14 15">
    <name type="scientific">Knoellia koreensis</name>
    <dbReference type="NCBI Taxonomy" id="2730921"/>
    <lineage>
        <taxon>Bacteria</taxon>
        <taxon>Bacillati</taxon>
        <taxon>Actinomycetota</taxon>
        <taxon>Actinomycetes</taxon>
        <taxon>Micrococcales</taxon>
        <taxon>Intrasporangiaceae</taxon>
        <taxon>Knoellia</taxon>
    </lineage>
</organism>
<feature type="compositionally biased region" description="Low complexity" evidence="10">
    <location>
        <begin position="136"/>
        <end position="176"/>
    </location>
</feature>
<keyword evidence="4 9" id="KW-0812">Transmembrane</keyword>
<comment type="caution">
    <text evidence="9">Lacks conserved residue(s) required for the propagation of feature annotation.</text>
</comment>
<accession>A0A849HEK1</accession>
<evidence type="ECO:0000256" key="3">
    <source>
        <dbReference type="ARBA" id="ARBA00022475"/>
    </source>
</evidence>
<evidence type="ECO:0000256" key="2">
    <source>
        <dbReference type="ARBA" id="ARBA00022448"/>
    </source>
</evidence>
<dbReference type="NCBIfam" id="TIGR01129">
    <property type="entry name" value="secD"/>
    <property type="match status" value="1"/>
</dbReference>
<proteinExistence type="inferred from homology"/>
<comment type="caution">
    <text evidence="14">The sequence shown here is derived from an EMBL/GenBank/DDBJ whole genome shotgun (WGS) entry which is preliminary data.</text>
</comment>
<dbReference type="InterPro" id="IPR048631">
    <property type="entry name" value="SecD_1st"/>
</dbReference>
<evidence type="ECO:0000256" key="6">
    <source>
        <dbReference type="ARBA" id="ARBA00022989"/>
    </source>
</evidence>
<evidence type="ECO:0000259" key="11">
    <source>
        <dbReference type="Pfam" id="PF02355"/>
    </source>
</evidence>
<evidence type="ECO:0000256" key="1">
    <source>
        <dbReference type="ARBA" id="ARBA00004651"/>
    </source>
</evidence>
<dbReference type="Gene3D" id="3.30.1360.200">
    <property type="match status" value="1"/>
</dbReference>
<gene>
    <name evidence="9 14" type="primary">secD</name>
    <name evidence="14" type="ORF">HJG52_03365</name>
</gene>
<dbReference type="Pfam" id="PF21760">
    <property type="entry name" value="SecD_1st"/>
    <property type="match status" value="1"/>
</dbReference>
<name>A0A849HEK1_9MICO</name>
<keyword evidence="8 9" id="KW-0472">Membrane</keyword>
<sequence length="594" mass="62047">MNPYKRKPLKVLATLAGIFVVLAGLLVGSNVWGSGSYAPKLGLDLEGGTQIVLQPKLVGDQKVTAEQLDQARGIIVQRIDSNGVSGAEVTTRGGENIVVSMPGEPSKQDEDAIRRSSQMQFRGVLAEAPGTNQPVPTGTTSGTTTGKPTGTATGSATGTPKPSATASASTTGAGSAVPQAFVRSTTPPPTPAATKPSGTATTSAPNTGSSAPKDPNDLAWITPEISQQFQALDCAKPGVLDGLVNDPKKPLVTCGDNGNKYVLGPVIVGGDQIKNAQAGYQPLSNGQPSSTVEIQLSFKGEGTKAYADASKRMVSLPTPQNQMAAVLDNQVIVAPYFQSAILDGNASITGSFTIESARDLANQLKFGALPISFTLQTREQISPTLGTEQLRMGVIAGLVGLLLVGIYSLIQYRALGLVTLASIAIAGILTYLTITILGWSHNYRLDMAGVTGLVVAIGVTADSFIVYFERIRDEVREGRPLRAAVETGWRRARRTILVADGVNFLAAVVLYFLASSGVRGFAFTLGLTTLIDILIVFLFTHPLVGLLAETKFFGGGHKWSGLSPERLGAKVSPRYVGRGRFAAPAVSMAKGGAR</sequence>
<dbReference type="HAMAP" id="MF_01463_B">
    <property type="entry name" value="SecD_B"/>
    <property type="match status" value="1"/>
</dbReference>
<dbReference type="InterPro" id="IPR022813">
    <property type="entry name" value="SecD/SecF_arch_bac"/>
</dbReference>
<protein>
    <recommendedName>
        <fullName evidence="9">Protein translocase subunit SecD</fullName>
    </recommendedName>
</protein>
<keyword evidence="2 9" id="KW-0813">Transport</keyword>
<feature type="domain" description="SecDF P1 head subdomain" evidence="13">
    <location>
        <begin position="255"/>
        <end position="371"/>
    </location>
</feature>
<keyword evidence="3 9" id="KW-1003">Cell membrane</keyword>
<dbReference type="Gene3D" id="1.20.1640.10">
    <property type="entry name" value="Multidrug efflux transporter AcrB transmembrane domain"/>
    <property type="match status" value="1"/>
</dbReference>
<dbReference type="GO" id="GO:0015450">
    <property type="term" value="F:protein-transporting ATPase activity"/>
    <property type="evidence" value="ECO:0007669"/>
    <property type="project" value="InterPro"/>
</dbReference>
<dbReference type="SUPFAM" id="SSF82866">
    <property type="entry name" value="Multidrug efflux transporter AcrB transmembrane domain"/>
    <property type="match status" value="1"/>
</dbReference>
<keyword evidence="7 9" id="KW-0811">Translocation</keyword>
<dbReference type="AlphaFoldDB" id="A0A849HEK1"/>
<dbReference type="InterPro" id="IPR048634">
    <property type="entry name" value="SecD_SecF_C"/>
</dbReference>
<dbReference type="GO" id="GO:0006605">
    <property type="term" value="P:protein targeting"/>
    <property type="evidence" value="ECO:0007669"/>
    <property type="project" value="UniProtKB-UniRule"/>
</dbReference>
<dbReference type="InterPro" id="IPR055344">
    <property type="entry name" value="SecD_SecF_C_bact"/>
</dbReference>
<dbReference type="Pfam" id="PF22599">
    <property type="entry name" value="SecDF_P1_head"/>
    <property type="match status" value="1"/>
</dbReference>
<evidence type="ECO:0000256" key="5">
    <source>
        <dbReference type="ARBA" id="ARBA00022927"/>
    </source>
</evidence>
<dbReference type="Proteomes" id="UP000588586">
    <property type="component" value="Unassembled WGS sequence"/>
</dbReference>
<evidence type="ECO:0000256" key="10">
    <source>
        <dbReference type="SAM" id="MobiDB-lite"/>
    </source>
</evidence>
<dbReference type="GO" id="GO:0043952">
    <property type="term" value="P:protein transport by the Sec complex"/>
    <property type="evidence" value="ECO:0007669"/>
    <property type="project" value="UniProtKB-UniRule"/>
</dbReference>
<dbReference type="EMBL" id="JABEPQ010000001">
    <property type="protein sequence ID" value="NNM45044.1"/>
    <property type="molecule type" value="Genomic_DNA"/>
</dbReference>
<evidence type="ECO:0000259" key="13">
    <source>
        <dbReference type="Pfam" id="PF22599"/>
    </source>
</evidence>
<feature type="transmembrane region" description="Helical" evidence="9">
    <location>
        <begin position="520"/>
        <end position="548"/>
    </location>
</feature>
<dbReference type="PANTHER" id="PTHR30081">
    <property type="entry name" value="PROTEIN-EXPORT MEMBRANE PROTEIN SEC"/>
    <property type="match status" value="1"/>
</dbReference>
<feature type="transmembrane region" description="Helical" evidence="9">
    <location>
        <begin position="496"/>
        <end position="514"/>
    </location>
</feature>
<feature type="compositionally biased region" description="Low complexity" evidence="10">
    <location>
        <begin position="192"/>
        <end position="205"/>
    </location>
</feature>
<feature type="transmembrane region" description="Helical" evidence="9">
    <location>
        <begin position="390"/>
        <end position="410"/>
    </location>
</feature>
<keyword evidence="15" id="KW-1185">Reference proteome</keyword>
<evidence type="ECO:0000256" key="8">
    <source>
        <dbReference type="ARBA" id="ARBA00023136"/>
    </source>
</evidence>
<dbReference type="InterPro" id="IPR005791">
    <property type="entry name" value="SecD"/>
</dbReference>
<dbReference type="GO" id="GO:0005886">
    <property type="term" value="C:plasma membrane"/>
    <property type="evidence" value="ECO:0007669"/>
    <property type="project" value="UniProtKB-SubCell"/>
</dbReference>
<feature type="region of interest" description="Disordered" evidence="10">
    <location>
        <begin position="125"/>
        <end position="218"/>
    </location>
</feature>
<feature type="transmembrane region" description="Helical" evidence="9">
    <location>
        <begin position="417"/>
        <end position="441"/>
    </location>
</feature>
<evidence type="ECO:0000256" key="9">
    <source>
        <dbReference type="HAMAP-Rule" id="MF_01463"/>
    </source>
</evidence>
<dbReference type="NCBIfam" id="TIGR00916">
    <property type="entry name" value="2A0604s01"/>
    <property type="match status" value="1"/>
</dbReference>
<evidence type="ECO:0000259" key="12">
    <source>
        <dbReference type="Pfam" id="PF21760"/>
    </source>
</evidence>
<dbReference type="GO" id="GO:0065002">
    <property type="term" value="P:intracellular protein transmembrane transport"/>
    <property type="evidence" value="ECO:0007669"/>
    <property type="project" value="UniProtKB-UniRule"/>
</dbReference>
<dbReference type="PANTHER" id="PTHR30081:SF1">
    <property type="entry name" value="PROTEIN TRANSLOCASE SUBUNIT SECD"/>
    <property type="match status" value="1"/>
</dbReference>
<comment type="function">
    <text evidence="9">Part of the Sec protein translocase complex. Interacts with the SecYEG preprotein conducting channel. SecDF uses the proton motive force (PMF) to complete protein translocation after the ATP-dependent function of SecA.</text>
</comment>
<dbReference type="InterPro" id="IPR054384">
    <property type="entry name" value="SecDF_P1_head"/>
</dbReference>
<evidence type="ECO:0000313" key="15">
    <source>
        <dbReference type="Proteomes" id="UP000588586"/>
    </source>
</evidence>
<keyword evidence="6 9" id="KW-1133">Transmembrane helix</keyword>
<evidence type="ECO:0000256" key="7">
    <source>
        <dbReference type="ARBA" id="ARBA00023010"/>
    </source>
</evidence>
<evidence type="ECO:0000313" key="14">
    <source>
        <dbReference type="EMBL" id="NNM45044.1"/>
    </source>
</evidence>